<proteinExistence type="predicted"/>
<reference evidence="1" key="1">
    <citation type="submission" date="2014-09" db="EMBL/GenBank/DDBJ databases">
        <authorList>
            <person name="Magalhaes I.L.F."/>
            <person name="Oliveira U."/>
            <person name="Santos F.R."/>
            <person name="Vidigal T.H.D.A."/>
            <person name="Brescovit A.D."/>
            <person name="Santos A.J."/>
        </authorList>
    </citation>
    <scope>NUCLEOTIDE SEQUENCE</scope>
    <source>
        <tissue evidence="1">Shoot tissue taken approximately 20 cm above the soil surface</tissue>
    </source>
</reference>
<reference evidence="1" key="2">
    <citation type="journal article" date="2015" name="Data Brief">
        <title>Shoot transcriptome of the giant reed, Arundo donax.</title>
        <authorList>
            <person name="Barrero R.A."/>
            <person name="Guerrero F.D."/>
            <person name="Moolhuijzen P."/>
            <person name="Goolsby J.A."/>
            <person name="Tidwell J."/>
            <person name="Bellgard S.E."/>
            <person name="Bellgard M.I."/>
        </authorList>
    </citation>
    <scope>NUCLEOTIDE SEQUENCE</scope>
    <source>
        <tissue evidence="1">Shoot tissue taken approximately 20 cm above the soil surface</tissue>
    </source>
</reference>
<accession>A0A0A9JAM8</accession>
<sequence>MNHNHSYKQKDRCNCSHHIEANPSDSWSHLQV</sequence>
<evidence type="ECO:0000313" key="1">
    <source>
        <dbReference type="EMBL" id="JAD68153.1"/>
    </source>
</evidence>
<name>A0A0A9JAM8_ARUDO</name>
<dbReference type="AlphaFoldDB" id="A0A0A9JAM8"/>
<dbReference type="EMBL" id="GBRH01229742">
    <property type="protein sequence ID" value="JAD68153.1"/>
    <property type="molecule type" value="Transcribed_RNA"/>
</dbReference>
<protein>
    <submittedName>
        <fullName evidence="1">Uncharacterized protein</fullName>
    </submittedName>
</protein>
<organism evidence="1">
    <name type="scientific">Arundo donax</name>
    <name type="common">Giant reed</name>
    <name type="synonym">Donax arundinaceus</name>
    <dbReference type="NCBI Taxonomy" id="35708"/>
    <lineage>
        <taxon>Eukaryota</taxon>
        <taxon>Viridiplantae</taxon>
        <taxon>Streptophyta</taxon>
        <taxon>Embryophyta</taxon>
        <taxon>Tracheophyta</taxon>
        <taxon>Spermatophyta</taxon>
        <taxon>Magnoliopsida</taxon>
        <taxon>Liliopsida</taxon>
        <taxon>Poales</taxon>
        <taxon>Poaceae</taxon>
        <taxon>PACMAD clade</taxon>
        <taxon>Arundinoideae</taxon>
        <taxon>Arundineae</taxon>
        <taxon>Arundo</taxon>
    </lineage>
</organism>